<dbReference type="EMBL" id="MU276051">
    <property type="protein sequence ID" value="KAI0042703.1"/>
    <property type="molecule type" value="Genomic_DNA"/>
</dbReference>
<evidence type="ECO:0000313" key="2">
    <source>
        <dbReference type="Proteomes" id="UP000814033"/>
    </source>
</evidence>
<dbReference type="Proteomes" id="UP000814033">
    <property type="component" value="Unassembled WGS sequence"/>
</dbReference>
<reference evidence="1" key="1">
    <citation type="submission" date="2021-02" db="EMBL/GenBank/DDBJ databases">
        <authorList>
            <consortium name="DOE Joint Genome Institute"/>
            <person name="Ahrendt S."/>
            <person name="Looney B.P."/>
            <person name="Miyauchi S."/>
            <person name="Morin E."/>
            <person name="Drula E."/>
            <person name="Courty P.E."/>
            <person name="Chicoki N."/>
            <person name="Fauchery L."/>
            <person name="Kohler A."/>
            <person name="Kuo A."/>
            <person name="Labutti K."/>
            <person name="Pangilinan J."/>
            <person name="Lipzen A."/>
            <person name="Riley R."/>
            <person name="Andreopoulos W."/>
            <person name="He G."/>
            <person name="Johnson J."/>
            <person name="Barry K.W."/>
            <person name="Grigoriev I.V."/>
            <person name="Nagy L."/>
            <person name="Hibbett D."/>
            <person name="Henrissat B."/>
            <person name="Matheny P.B."/>
            <person name="Labbe J."/>
            <person name="Martin F."/>
        </authorList>
    </citation>
    <scope>NUCLEOTIDE SEQUENCE</scope>
    <source>
        <strain evidence="1">FP105234-sp</strain>
    </source>
</reference>
<reference evidence="1" key="2">
    <citation type="journal article" date="2022" name="New Phytol.">
        <title>Evolutionary transition to the ectomycorrhizal habit in the genomes of a hyperdiverse lineage of mushroom-forming fungi.</title>
        <authorList>
            <person name="Looney B."/>
            <person name="Miyauchi S."/>
            <person name="Morin E."/>
            <person name="Drula E."/>
            <person name="Courty P.E."/>
            <person name="Kohler A."/>
            <person name="Kuo A."/>
            <person name="LaButti K."/>
            <person name="Pangilinan J."/>
            <person name="Lipzen A."/>
            <person name="Riley R."/>
            <person name="Andreopoulos W."/>
            <person name="He G."/>
            <person name="Johnson J."/>
            <person name="Nolan M."/>
            <person name="Tritt A."/>
            <person name="Barry K.W."/>
            <person name="Grigoriev I.V."/>
            <person name="Nagy L.G."/>
            <person name="Hibbett D."/>
            <person name="Henrissat B."/>
            <person name="Matheny P.B."/>
            <person name="Labbe J."/>
            <person name="Martin F.M."/>
        </authorList>
    </citation>
    <scope>NUCLEOTIDE SEQUENCE</scope>
    <source>
        <strain evidence="1">FP105234-sp</strain>
    </source>
</reference>
<keyword evidence="2" id="KW-1185">Reference proteome</keyword>
<name>A0ACB8RF46_9AGAM</name>
<comment type="caution">
    <text evidence="1">The sequence shown here is derived from an EMBL/GenBank/DDBJ whole genome shotgun (WGS) entry which is preliminary data.</text>
</comment>
<proteinExistence type="predicted"/>
<sequence length="363" mass="40390">MTRLRVLAGPSTTHLFPITANSDQPHRIVSDAFDGQVLVYVKGFTDAQGRVLQSAYFDREDRKGITWSIQVQCRFLRPISADDVMFGNTFDRPLKLPWGSGAALKFMNLVDPTLEHDLASSTKPWALSPLISTMPHFAHAHAAPPFPALASIVDDTSHLHLALRSGSASPDRSPALSPAPSPGSTSPQLDSKKRNRLSIGQPSENDGALDRRRSKRLSAGSIASIASHFSANSEDRERRRAEKAVRKDGERVRRLRELGATGDRRTYFRDPEHRREIVFGPDDILTMDFCYGFLDFSPTLSLHLPGGISFDLMHYWDGQPVRFVCCERKKPGDGGDEDTPWGRVLWCVSIELADVEQNDNDVD</sequence>
<protein>
    <submittedName>
        <fullName evidence="1">DUF1769-domain-containing protein</fullName>
    </submittedName>
</protein>
<evidence type="ECO:0000313" key="1">
    <source>
        <dbReference type="EMBL" id="KAI0042703.1"/>
    </source>
</evidence>
<gene>
    <name evidence="1" type="ORF">FA95DRAFT_537039</name>
</gene>
<accession>A0ACB8RF46</accession>
<organism evidence="1 2">
    <name type="scientific">Auriscalpium vulgare</name>
    <dbReference type="NCBI Taxonomy" id="40419"/>
    <lineage>
        <taxon>Eukaryota</taxon>
        <taxon>Fungi</taxon>
        <taxon>Dikarya</taxon>
        <taxon>Basidiomycota</taxon>
        <taxon>Agaricomycotina</taxon>
        <taxon>Agaricomycetes</taxon>
        <taxon>Russulales</taxon>
        <taxon>Auriscalpiaceae</taxon>
        <taxon>Auriscalpium</taxon>
    </lineage>
</organism>